<sequence>MLPKVEYYPVNWVDGMRIARKHFTDFEHFVSDHVRDSTASRLMTYNYGLLPSDQPDFKLHVNIDQSQNVRLHLTNCRAITGAGCRIELINTQIDLVTNLNEILIKNNIPMAEELNFLVVLSVNLFSRKAFGMPAANEPMPRPPFTVPTYEFNIVPRYQYNAHLSPKSSYKSDQFESFHLVVGQLTCKYGQLMEDVQYIPACAAITSHPDLRNWADTTNKILTDVQRDAFLVVDKVCEKRGTEQARKAGALAEMICDLAEQLASSLDEPLNQFQFMGPEQPPIYWIQTIALATRRLKTTINCLNDPALSGSVRGKGRDITLKYFQDWTGITADQLMANDIEKLVNYSYDHSNIRPHLDRITQCWEDVYKIFRQLAQLEYIGQQPQDKHIRYDSVVTDKKDIPTNPLDVPIAAGYRPRMTGR</sequence>
<dbReference type="OrthoDB" id="1090702at2"/>
<dbReference type="AlphaFoldDB" id="A0A327NNX2"/>
<dbReference type="Proteomes" id="UP000249016">
    <property type="component" value="Unassembled WGS sequence"/>
</dbReference>
<dbReference type="RefSeq" id="WP_111347265.1">
    <property type="nucleotide sequence ID" value="NZ_QLII01000001.1"/>
</dbReference>
<evidence type="ECO:0008006" key="3">
    <source>
        <dbReference type="Google" id="ProtNLM"/>
    </source>
</evidence>
<evidence type="ECO:0000313" key="1">
    <source>
        <dbReference type="EMBL" id="RAI77091.1"/>
    </source>
</evidence>
<reference evidence="1 2" key="1">
    <citation type="submission" date="2018-06" db="EMBL/GenBank/DDBJ databases">
        <title>Spirosoma sp. HMF3257 Genome sequencing and assembly.</title>
        <authorList>
            <person name="Kang H."/>
            <person name="Cha I."/>
            <person name="Kim H."/>
            <person name="Kang J."/>
            <person name="Joh K."/>
        </authorList>
    </citation>
    <scope>NUCLEOTIDE SEQUENCE [LARGE SCALE GENOMIC DNA]</scope>
    <source>
        <strain evidence="1 2">HMF3257</strain>
    </source>
</reference>
<protein>
    <recommendedName>
        <fullName evidence="3">Type VI secretion system baseplate subunit TssK</fullName>
    </recommendedName>
</protein>
<proteinExistence type="predicted"/>
<evidence type="ECO:0000313" key="2">
    <source>
        <dbReference type="Proteomes" id="UP000249016"/>
    </source>
</evidence>
<organism evidence="1 2">
    <name type="scientific">Spirosoma telluris</name>
    <dbReference type="NCBI Taxonomy" id="2183553"/>
    <lineage>
        <taxon>Bacteria</taxon>
        <taxon>Pseudomonadati</taxon>
        <taxon>Bacteroidota</taxon>
        <taxon>Cytophagia</taxon>
        <taxon>Cytophagales</taxon>
        <taxon>Cytophagaceae</taxon>
        <taxon>Spirosoma</taxon>
    </lineage>
</organism>
<comment type="caution">
    <text evidence="1">The sequence shown here is derived from an EMBL/GenBank/DDBJ whole genome shotgun (WGS) entry which is preliminary data.</text>
</comment>
<gene>
    <name evidence="1" type="ORF">HMF3257_28150</name>
</gene>
<keyword evidence="2" id="KW-1185">Reference proteome</keyword>
<accession>A0A327NNX2</accession>
<dbReference type="EMBL" id="QLII01000001">
    <property type="protein sequence ID" value="RAI77091.1"/>
    <property type="molecule type" value="Genomic_DNA"/>
</dbReference>
<name>A0A327NNX2_9BACT</name>